<accession>A0A5J4IWA7</accession>
<dbReference type="Pfam" id="PF00155">
    <property type="entry name" value="Aminotran_1_2"/>
    <property type="match status" value="1"/>
</dbReference>
<proteinExistence type="inferred from homology"/>
<evidence type="ECO:0000256" key="9">
    <source>
        <dbReference type="ARBA" id="ARBA00022898"/>
    </source>
</evidence>
<keyword evidence="15" id="KW-1185">Reference proteome</keyword>
<comment type="cofactor">
    <cofactor evidence="1 12">
        <name>pyridoxal 5'-phosphate</name>
        <dbReference type="ChEBI" id="CHEBI:597326"/>
    </cofactor>
</comment>
<dbReference type="InterPro" id="IPR001917">
    <property type="entry name" value="Aminotrans_II_pyridoxalP_BS"/>
</dbReference>
<evidence type="ECO:0000256" key="4">
    <source>
        <dbReference type="ARBA" id="ARBA00007970"/>
    </source>
</evidence>
<keyword evidence="10 12" id="KW-0368">Histidine biosynthesis</keyword>
<dbReference type="GO" id="GO:0000105">
    <property type="term" value="P:L-histidine biosynthetic process"/>
    <property type="evidence" value="ECO:0007669"/>
    <property type="project" value="UniProtKB-UniRule"/>
</dbReference>
<protein>
    <recommendedName>
        <fullName evidence="12">Histidinol-phosphate aminotransferase</fullName>
        <ecNumber evidence="12">2.6.1.9</ecNumber>
    </recommendedName>
    <alternativeName>
        <fullName evidence="12">Imidazole acetol-phosphate transaminase</fullName>
    </alternativeName>
</protein>
<evidence type="ECO:0000256" key="7">
    <source>
        <dbReference type="ARBA" id="ARBA00022605"/>
    </source>
</evidence>
<dbReference type="EMBL" id="BKCG01000002">
    <property type="protein sequence ID" value="GER59274.1"/>
    <property type="molecule type" value="Genomic_DNA"/>
</dbReference>
<evidence type="ECO:0000259" key="13">
    <source>
        <dbReference type="Pfam" id="PF00155"/>
    </source>
</evidence>
<dbReference type="InterPro" id="IPR015424">
    <property type="entry name" value="PyrdxlP-dep_Trfase"/>
</dbReference>
<evidence type="ECO:0000256" key="1">
    <source>
        <dbReference type="ARBA" id="ARBA00001933"/>
    </source>
</evidence>
<dbReference type="InterPro" id="IPR004839">
    <property type="entry name" value="Aminotransferase_I/II_large"/>
</dbReference>
<dbReference type="CDD" id="cd00609">
    <property type="entry name" value="AAT_like"/>
    <property type="match status" value="1"/>
</dbReference>
<evidence type="ECO:0000256" key="11">
    <source>
        <dbReference type="ARBA" id="ARBA00047481"/>
    </source>
</evidence>
<comment type="caution">
    <text evidence="14">The sequence shown here is derived from an EMBL/GenBank/DDBJ whole genome shotgun (WGS) entry which is preliminary data.</text>
</comment>
<keyword evidence="8 12" id="KW-0808">Transferase</keyword>
<dbReference type="GO" id="GO:0004400">
    <property type="term" value="F:histidinol-phosphate transaminase activity"/>
    <property type="evidence" value="ECO:0007669"/>
    <property type="project" value="UniProtKB-UniRule"/>
</dbReference>
<dbReference type="Proteomes" id="UP000326509">
    <property type="component" value="Unassembled WGS sequence"/>
</dbReference>
<keyword evidence="6 12" id="KW-0032">Aminotransferase</keyword>
<keyword evidence="7 12" id="KW-0028">Amino-acid biosynthesis</keyword>
<dbReference type="NCBIfam" id="TIGR01141">
    <property type="entry name" value="hisC"/>
    <property type="match status" value="1"/>
</dbReference>
<evidence type="ECO:0000256" key="10">
    <source>
        <dbReference type="ARBA" id="ARBA00023102"/>
    </source>
</evidence>
<dbReference type="EC" id="2.6.1.9" evidence="12"/>
<dbReference type="OrthoDB" id="9813612at2"/>
<comment type="catalytic activity">
    <reaction evidence="11 12">
        <text>L-histidinol phosphate + 2-oxoglutarate = 3-(imidazol-4-yl)-2-oxopropyl phosphate + L-glutamate</text>
        <dbReference type="Rhea" id="RHEA:23744"/>
        <dbReference type="ChEBI" id="CHEBI:16810"/>
        <dbReference type="ChEBI" id="CHEBI:29985"/>
        <dbReference type="ChEBI" id="CHEBI:57766"/>
        <dbReference type="ChEBI" id="CHEBI:57980"/>
        <dbReference type="EC" id="2.6.1.9"/>
    </reaction>
</comment>
<comment type="pathway">
    <text evidence="2 12">Amino-acid biosynthesis; L-histidine biosynthesis; L-histidine from 5-phospho-alpha-D-ribose 1-diphosphate: step 7/9.</text>
</comment>
<evidence type="ECO:0000256" key="2">
    <source>
        <dbReference type="ARBA" id="ARBA00005011"/>
    </source>
</evidence>
<comment type="subunit">
    <text evidence="5 12">Homodimer.</text>
</comment>
<feature type="modified residue" description="N6-(pyridoxal phosphate)lysine" evidence="12">
    <location>
        <position position="210"/>
    </location>
</feature>
<dbReference type="InterPro" id="IPR005861">
    <property type="entry name" value="HisP_aminotrans"/>
</dbReference>
<evidence type="ECO:0000313" key="14">
    <source>
        <dbReference type="EMBL" id="GER59274.1"/>
    </source>
</evidence>
<dbReference type="UniPathway" id="UPA00031">
    <property type="reaction ID" value="UER00012"/>
</dbReference>
<dbReference type="RefSeq" id="WP_151673392.1">
    <property type="nucleotide sequence ID" value="NZ_BKCG01000002.1"/>
</dbReference>
<gene>
    <name evidence="12 14" type="primary">hisC</name>
    <name evidence="14" type="ORF">ULMA_13820</name>
</gene>
<dbReference type="SUPFAM" id="SSF53383">
    <property type="entry name" value="PLP-dependent transferases"/>
    <property type="match status" value="1"/>
</dbReference>
<name>A0A5J4IWA7_9FLAO</name>
<dbReference type="Gene3D" id="3.40.640.10">
    <property type="entry name" value="Type I PLP-dependent aspartate aminotransferase-like (Major domain)"/>
    <property type="match status" value="1"/>
</dbReference>
<evidence type="ECO:0000313" key="15">
    <source>
        <dbReference type="Proteomes" id="UP000326509"/>
    </source>
</evidence>
<dbReference type="PANTHER" id="PTHR42885:SF2">
    <property type="entry name" value="HISTIDINOL-PHOSPHATE AMINOTRANSFERASE"/>
    <property type="match status" value="1"/>
</dbReference>
<evidence type="ECO:0000256" key="5">
    <source>
        <dbReference type="ARBA" id="ARBA00011738"/>
    </source>
</evidence>
<dbReference type="InterPro" id="IPR015422">
    <property type="entry name" value="PyrdxlP-dep_Trfase_small"/>
</dbReference>
<reference evidence="14 15" key="1">
    <citation type="submission" date="2019-08" db="EMBL/GenBank/DDBJ databases">
        <title>Draft genome sequence of Ulvibacter marinus type strain NBRC 109484.</title>
        <authorList>
            <person name="Kawano K."/>
            <person name="Ushijima N."/>
            <person name="Kihara M."/>
            <person name="Itoh H."/>
        </authorList>
    </citation>
    <scope>NUCLEOTIDE SEQUENCE [LARGE SCALE GENOMIC DNA]</scope>
    <source>
        <strain evidence="14 15">NBRC 109484</strain>
    </source>
</reference>
<dbReference type="AlphaFoldDB" id="A0A5J4IWA7"/>
<comment type="pathway">
    <text evidence="3">Lipid metabolism.</text>
</comment>
<dbReference type="HAMAP" id="MF_01023">
    <property type="entry name" value="HisC_aminotrans_2"/>
    <property type="match status" value="1"/>
</dbReference>
<sequence length="350" mass="39462">MNTTFNLESLIRPTINALKPYSSARDEFDSNDGKAILLDANESPFYNGLNRYPDPHQRVLKQKLSELKNIPTDRILLGNGSDEVLDLLFRAFCEPNLSSIITLTPTYGMYDVLASINAIENIEVPLSENFNPEVATILKAIKPSTRLLFICSPNNPTGNTFSDESIEQLLNQFNGLVIIDEAYIDFSDKTSWLERLEKFPNLVITQTMSKAWGLAGIRLGFCFSSPEVISVLKKIKPPYNVNELTQQRALKQLNNADVVSVEINTVKQNKAKLINDLNSFSMVEMIAPSDTNFLLVRFLEPHKVYHHLRNNGIIIRNRSTLKGCENCLRITVGTEKENEKLLNSLKTLVV</sequence>
<feature type="domain" description="Aminotransferase class I/classII large" evidence="13">
    <location>
        <begin position="48"/>
        <end position="345"/>
    </location>
</feature>
<keyword evidence="9 12" id="KW-0663">Pyridoxal phosphate</keyword>
<dbReference type="GO" id="GO:0030170">
    <property type="term" value="F:pyridoxal phosphate binding"/>
    <property type="evidence" value="ECO:0007669"/>
    <property type="project" value="InterPro"/>
</dbReference>
<dbReference type="InterPro" id="IPR015421">
    <property type="entry name" value="PyrdxlP-dep_Trfase_major"/>
</dbReference>
<dbReference type="PANTHER" id="PTHR42885">
    <property type="entry name" value="HISTIDINOL-PHOSPHATE AMINOTRANSFERASE-RELATED"/>
    <property type="match status" value="1"/>
</dbReference>
<evidence type="ECO:0000256" key="3">
    <source>
        <dbReference type="ARBA" id="ARBA00005189"/>
    </source>
</evidence>
<organism evidence="14 15">
    <name type="scientific">Patiriisocius marinus</name>
    <dbReference type="NCBI Taxonomy" id="1397112"/>
    <lineage>
        <taxon>Bacteria</taxon>
        <taxon>Pseudomonadati</taxon>
        <taxon>Bacteroidota</taxon>
        <taxon>Flavobacteriia</taxon>
        <taxon>Flavobacteriales</taxon>
        <taxon>Flavobacteriaceae</taxon>
        <taxon>Patiriisocius</taxon>
    </lineage>
</organism>
<dbReference type="PROSITE" id="PS00599">
    <property type="entry name" value="AA_TRANSFER_CLASS_2"/>
    <property type="match status" value="1"/>
</dbReference>
<dbReference type="Gene3D" id="3.90.1150.10">
    <property type="entry name" value="Aspartate Aminotransferase, domain 1"/>
    <property type="match status" value="1"/>
</dbReference>
<evidence type="ECO:0000256" key="8">
    <source>
        <dbReference type="ARBA" id="ARBA00022679"/>
    </source>
</evidence>
<evidence type="ECO:0000256" key="6">
    <source>
        <dbReference type="ARBA" id="ARBA00022576"/>
    </source>
</evidence>
<comment type="similarity">
    <text evidence="4 12">Belongs to the class-II pyridoxal-phosphate-dependent aminotransferase family. Histidinol-phosphate aminotransferase subfamily.</text>
</comment>
<evidence type="ECO:0000256" key="12">
    <source>
        <dbReference type="HAMAP-Rule" id="MF_01023"/>
    </source>
</evidence>